<evidence type="ECO:0000313" key="3">
    <source>
        <dbReference type="Proteomes" id="UP000499080"/>
    </source>
</evidence>
<feature type="compositionally biased region" description="Pro residues" evidence="1">
    <location>
        <begin position="68"/>
        <end position="77"/>
    </location>
</feature>
<dbReference type="Proteomes" id="UP000499080">
    <property type="component" value="Unassembled WGS sequence"/>
</dbReference>
<dbReference type="EMBL" id="BGPR01010591">
    <property type="protein sequence ID" value="GBN46952.1"/>
    <property type="molecule type" value="Genomic_DNA"/>
</dbReference>
<keyword evidence="3" id="KW-1185">Reference proteome</keyword>
<feature type="compositionally biased region" description="Polar residues" evidence="1">
    <location>
        <begin position="48"/>
        <end position="63"/>
    </location>
</feature>
<evidence type="ECO:0000313" key="2">
    <source>
        <dbReference type="EMBL" id="GBN46952.1"/>
    </source>
</evidence>
<comment type="caution">
    <text evidence="2">The sequence shown here is derived from an EMBL/GenBank/DDBJ whole genome shotgun (WGS) entry which is preliminary data.</text>
</comment>
<evidence type="ECO:0000256" key="1">
    <source>
        <dbReference type="SAM" id="MobiDB-lite"/>
    </source>
</evidence>
<reference evidence="2 3" key="1">
    <citation type="journal article" date="2019" name="Sci. Rep.">
        <title>Orb-weaving spider Araneus ventricosus genome elucidates the spidroin gene catalogue.</title>
        <authorList>
            <person name="Kono N."/>
            <person name="Nakamura H."/>
            <person name="Ohtoshi R."/>
            <person name="Moran D.A.P."/>
            <person name="Shinohara A."/>
            <person name="Yoshida Y."/>
            <person name="Fujiwara M."/>
            <person name="Mori M."/>
            <person name="Tomita M."/>
            <person name="Arakawa K."/>
        </authorList>
    </citation>
    <scope>NUCLEOTIDE SEQUENCE [LARGE SCALE GENOMIC DNA]</scope>
</reference>
<name>A0A4Y2P7B6_ARAVE</name>
<organism evidence="2 3">
    <name type="scientific">Araneus ventricosus</name>
    <name type="common">Orbweaver spider</name>
    <name type="synonym">Epeira ventricosa</name>
    <dbReference type="NCBI Taxonomy" id="182803"/>
    <lineage>
        <taxon>Eukaryota</taxon>
        <taxon>Metazoa</taxon>
        <taxon>Ecdysozoa</taxon>
        <taxon>Arthropoda</taxon>
        <taxon>Chelicerata</taxon>
        <taxon>Arachnida</taxon>
        <taxon>Araneae</taxon>
        <taxon>Araneomorphae</taxon>
        <taxon>Entelegynae</taxon>
        <taxon>Araneoidea</taxon>
        <taxon>Araneidae</taxon>
        <taxon>Araneus</taxon>
    </lineage>
</organism>
<proteinExistence type="predicted"/>
<protein>
    <submittedName>
        <fullName evidence="2">Uncharacterized protein</fullName>
    </submittedName>
</protein>
<feature type="region of interest" description="Disordered" evidence="1">
    <location>
        <begin position="48"/>
        <end position="83"/>
    </location>
</feature>
<gene>
    <name evidence="2" type="ORF">AVEN_116053_1</name>
</gene>
<sequence length="131" mass="14454">MEANDPDLGDKFGDFGDKIKSICQLYYPQEESRPHLSNTLHQRRNNANYINAGPTSNEPSNKTARMGPVPPDHPSTPPYGIANDRVPMATQRLTKTGQFSLVASCCGGNMTRSKIIQELTQSCSAVLFLER</sequence>
<accession>A0A4Y2P7B6</accession>
<dbReference type="AlphaFoldDB" id="A0A4Y2P7B6"/>